<feature type="transmembrane region" description="Helical" evidence="1">
    <location>
        <begin position="78"/>
        <end position="95"/>
    </location>
</feature>
<comment type="caution">
    <text evidence="2">The sequence shown here is derived from an EMBL/GenBank/DDBJ whole genome shotgun (WGS) entry which is preliminary data.</text>
</comment>
<evidence type="ECO:0000313" key="3">
    <source>
        <dbReference type="Proteomes" id="UP000294684"/>
    </source>
</evidence>
<keyword evidence="3" id="KW-1185">Reference proteome</keyword>
<dbReference type="AlphaFoldDB" id="A0A4R8N1D4"/>
<dbReference type="OrthoDB" id="9803832at2"/>
<organism evidence="2 3">
    <name type="scientific">Leptospira meyeri</name>
    <dbReference type="NCBI Taxonomy" id="29508"/>
    <lineage>
        <taxon>Bacteria</taxon>
        <taxon>Pseudomonadati</taxon>
        <taxon>Spirochaetota</taxon>
        <taxon>Spirochaetia</taxon>
        <taxon>Leptospirales</taxon>
        <taxon>Leptospiraceae</taxon>
        <taxon>Leptospira</taxon>
    </lineage>
</organism>
<dbReference type="PANTHER" id="PTHR38446:SF1">
    <property type="entry name" value="BLL0914 PROTEIN"/>
    <property type="match status" value="1"/>
</dbReference>
<keyword evidence="1" id="KW-1133">Transmembrane helix</keyword>
<feature type="transmembrane region" description="Helical" evidence="1">
    <location>
        <begin position="101"/>
        <end position="120"/>
    </location>
</feature>
<dbReference type="RefSeq" id="WP_004786378.1">
    <property type="nucleotide sequence ID" value="NZ_JAMQPX010000001.1"/>
</dbReference>
<evidence type="ECO:0000256" key="1">
    <source>
        <dbReference type="SAM" id="Phobius"/>
    </source>
</evidence>
<feature type="transmembrane region" description="Helical" evidence="1">
    <location>
        <begin position="7"/>
        <end position="27"/>
    </location>
</feature>
<name>A0A4R8N1D4_LEPME</name>
<proteinExistence type="predicted"/>
<dbReference type="EMBL" id="SORO01000001">
    <property type="protein sequence ID" value="TDY73682.1"/>
    <property type="molecule type" value="Genomic_DNA"/>
</dbReference>
<dbReference type="Proteomes" id="UP000294684">
    <property type="component" value="Unassembled WGS sequence"/>
</dbReference>
<feature type="transmembrane region" description="Helical" evidence="1">
    <location>
        <begin position="54"/>
        <end position="71"/>
    </location>
</feature>
<dbReference type="Pfam" id="PF06993">
    <property type="entry name" value="DUF1304"/>
    <property type="match status" value="1"/>
</dbReference>
<dbReference type="InterPro" id="IPR009732">
    <property type="entry name" value="DUF1304"/>
</dbReference>
<keyword evidence="1" id="KW-0472">Membrane</keyword>
<dbReference type="PANTHER" id="PTHR38446">
    <property type="entry name" value="BLL0914 PROTEIN"/>
    <property type="match status" value="1"/>
</dbReference>
<accession>A0A4R8N1D4</accession>
<protein>
    <submittedName>
        <fullName evidence="2">Putative membrane protein</fullName>
    </submittedName>
</protein>
<gene>
    <name evidence="2" type="ORF">CLV96_2718</name>
</gene>
<keyword evidence="1" id="KW-0812">Transmembrane</keyword>
<reference evidence="2 3" key="1">
    <citation type="submission" date="2019-03" db="EMBL/GenBank/DDBJ databases">
        <title>Genomic Encyclopedia of Archaeal and Bacterial Type Strains, Phase II (KMG-II): from individual species to whole genera.</title>
        <authorList>
            <person name="Goeker M."/>
        </authorList>
    </citation>
    <scope>NUCLEOTIDE SEQUENCE [LARGE SCALE GENOMIC DNA]</scope>
    <source>
        <strain evidence="2 3">DSM 21537</strain>
    </source>
</reference>
<evidence type="ECO:0000313" key="2">
    <source>
        <dbReference type="EMBL" id="TDY73682.1"/>
    </source>
</evidence>
<dbReference type="STRING" id="1193051.LEP1GSC017_1288"/>
<sequence length="125" mass="14050">MKLTSFILTAFVAVEHVFILVLEMFLWKTDLGMKIFQLTPETAEITAKLAKNQGLYNGFLAAGLFWALFFIKDQSQKFQTILFFLICVVVAGIYGSATAKFSILFSQGLPAFLALVLHYLTNKNQ</sequence>
<dbReference type="GeneID" id="79827999"/>